<gene>
    <name evidence="2" type="ORF">PPRIM_AZ9-3.1.T0640051</name>
</gene>
<evidence type="ECO:0000313" key="2">
    <source>
        <dbReference type="EMBL" id="CAD8080624.1"/>
    </source>
</evidence>
<dbReference type="AlphaFoldDB" id="A0A8S1N0I9"/>
<accession>A0A8S1N0I9</accession>
<dbReference type="OMA" id="VCESIML"/>
<keyword evidence="1" id="KW-0812">Transmembrane</keyword>
<evidence type="ECO:0008006" key="4">
    <source>
        <dbReference type="Google" id="ProtNLM"/>
    </source>
</evidence>
<evidence type="ECO:0000256" key="1">
    <source>
        <dbReference type="SAM" id="Phobius"/>
    </source>
</evidence>
<keyword evidence="3" id="KW-1185">Reference proteome</keyword>
<feature type="transmembrane region" description="Helical" evidence="1">
    <location>
        <begin position="109"/>
        <end position="128"/>
    </location>
</feature>
<sequence length="209" mass="25441">MDIYNFRFENYQPKQSFYIINKMLKFLIAIQFVLIFFRIFVRNQEAFFLSDCLNVSMMILTYCQKNYCLALFTMFYIFSLIYLNTIFFLQFLEYKLPLFIDVNRKFTLLLIFSTLIYVFESIMLYQVYKEYKGIIYDINQAYLVQQEQQNLEVEIISYSQEQSASQLINNQQLQAEQHIENQSIYEPNRADELIQSRINNQRQEIQEQQ</sequence>
<dbReference type="EMBL" id="CAJJDM010000066">
    <property type="protein sequence ID" value="CAD8080624.1"/>
    <property type="molecule type" value="Genomic_DNA"/>
</dbReference>
<keyword evidence="1" id="KW-0472">Membrane</keyword>
<comment type="caution">
    <text evidence="2">The sequence shown here is derived from an EMBL/GenBank/DDBJ whole genome shotgun (WGS) entry which is preliminary data.</text>
</comment>
<proteinExistence type="predicted"/>
<reference evidence="2" key="1">
    <citation type="submission" date="2021-01" db="EMBL/GenBank/DDBJ databases">
        <authorList>
            <consortium name="Genoscope - CEA"/>
            <person name="William W."/>
        </authorList>
    </citation>
    <scope>NUCLEOTIDE SEQUENCE</scope>
</reference>
<feature type="transmembrane region" description="Helical" evidence="1">
    <location>
        <begin position="67"/>
        <end position="89"/>
    </location>
</feature>
<feature type="transmembrane region" description="Helical" evidence="1">
    <location>
        <begin position="23"/>
        <end position="41"/>
    </location>
</feature>
<evidence type="ECO:0000313" key="3">
    <source>
        <dbReference type="Proteomes" id="UP000688137"/>
    </source>
</evidence>
<dbReference type="Proteomes" id="UP000688137">
    <property type="component" value="Unassembled WGS sequence"/>
</dbReference>
<keyword evidence="1" id="KW-1133">Transmembrane helix</keyword>
<protein>
    <recommendedName>
        <fullName evidence="4">Transmembrane protein</fullName>
    </recommendedName>
</protein>
<name>A0A8S1N0I9_PARPR</name>
<organism evidence="2 3">
    <name type="scientific">Paramecium primaurelia</name>
    <dbReference type="NCBI Taxonomy" id="5886"/>
    <lineage>
        <taxon>Eukaryota</taxon>
        <taxon>Sar</taxon>
        <taxon>Alveolata</taxon>
        <taxon>Ciliophora</taxon>
        <taxon>Intramacronucleata</taxon>
        <taxon>Oligohymenophorea</taxon>
        <taxon>Peniculida</taxon>
        <taxon>Parameciidae</taxon>
        <taxon>Paramecium</taxon>
    </lineage>
</organism>